<sequence>MQRPRKFMIFNSLSGDDDDLMTELNPKISTPSLSPGRNRLSPLTSPLSPHSPTQSAISQLSIEKMKNSLYNIVMGPIDSDLDQITTIGKDIPRLLGRITVNDNIKFNHQTNDDPKNVTSSSTLTTTTTTLEVVERKKRIGEFLIVLAREILLQNSPELAQSIGETLMQEVDLELHSTLTQYVVDAFGMNCPVIQVLRSMTQDGAAQPIVYMKMKAKEQLGLEYYDGKRWKINVAVVTKDYEQTVTVTHTRLEKIVGRNTEGHNELICTFTWQIIFSFSRFIDQEKIIQAKNIQELSVTDYRKENSFLLNSLCLKFGEVEQFNDSSTVASSDNSLSKEAWSQKISSLYRLGRNRI</sequence>
<evidence type="ECO:0000313" key="4">
    <source>
        <dbReference type="Proteomes" id="UP000816034"/>
    </source>
</evidence>
<dbReference type="PANTHER" id="PTHR36127">
    <property type="entry name" value="EXPRESSED PROTEIN"/>
    <property type="match status" value="1"/>
</dbReference>
<dbReference type="GeneID" id="68093429"/>
<organism evidence="3 4">
    <name type="scientific">Naegleria lovaniensis</name>
    <name type="common">Amoeba</name>
    <dbReference type="NCBI Taxonomy" id="51637"/>
    <lineage>
        <taxon>Eukaryota</taxon>
        <taxon>Discoba</taxon>
        <taxon>Heterolobosea</taxon>
        <taxon>Tetramitia</taxon>
        <taxon>Eutetramitia</taxon>
        <taxon>Vahlkampfiidae</taxon>
        <taxon>Naegleria</taxon>
    </lineage>
</organism>
<dbReference type="Proteomes" id="UP000816034">
    <property type="component" value="Unassembled WGS sequence"/>
</dbReference>
<dbReference type="PANTHER" id="PTHR36127:SF1">
    <property type="entry name" value="COMM DOMAIN-CONTAINING PROTEIN"/>
    <property type="match status" value="1"/>
</dbReference>
<dbReference type="InterPro" id="IPR056651">
    <property type="entry name" value="GlfB-like_C"/>
</dbReference>
<feature type="region of interest" description="Disordered" evidence="1">
    <location>
        <begin position="28"/>
        <end position="54"/>
    </location>
</feature>
<dbReference type="EMBL" id="PYSW02000011">
    <property type="protein sequence ID" value="KAG2388123.1"/>
    <property type="molecule type" value="Genomic_DNA"/>
</dbReference>
<proteinExistence type="predicted"/>
<dbReference type="RefSeq" id="XP_044552115.1">
    <property type="nucleotide sequence ID" value="XM_044699949.1"/>
</dbReference>
<keyword evidence="4" id="KW-1185">Reference proteome</keyword>
<name>A0AA88GYR6_NAELO</name>
<accession>A0AA88GYR6</accession>
<evidence type="ECO:0000313" key="3">
    <source>
        <dbReference type="EMBL" id="KAG2388123.1"/>
    </source>
</evidence>
<reference evidence="3 4" key="1">
    <citation type="journal article" date="2018" name="BMC Genomics">
        <title>The genome of Naegleria lovaniensis, the basis for a comparative approach to unravel pathogenicity factors of the human pathogenic amoeba N. fowleri.</title>
        <authorList>
            <person name="Liechti N."/>
            <person name="Schurch N."/>
            <person name="Bruggmann R."/>
            <person name="Wittwer M."/>
        </authorList>
    </citation>
    <scope>NUCLEOTIDE SEQUENCE [LARGE SCALE GENOMIC DNA]</scope>
    <source>
        <strain evidence="3 4">ATCC 30569</strain>
    </source>
</reference>
<dbReference type="Pfam" id="PF24929">
    <property type="entry name" value="GlfB_C"/>
    <property type="match status" value="1"/>
</dbReference>
<protein>
    <recommendedName>
        <fullName evidence="2">Ras guanine nucleotide exchange factor glfB-like C-terminal domain-containing protein</fullName>
    </recommendedName>
</protein>
<gene>
    <name evidence="3" type="ORF">C9374_000973</name>
</gene>
<evidence type="ECO:0000259" key="2">
    <source>
        <dbReference type="Pfam" id="PF24929"/>
    </source>
</evidence>
<feature type="compositionally biased region" description="Low complexity" evidence="1">
    <location>
        <begin position="40"/>
        <end position="53"/>
    </location>
</feature>
<evidence type="ECO:0000256" key="1">
    <source>
        <dbReference type="SAM" id="MobiDB-lite"/>
    </source>
</evidence>
<feature type="domain" description="Ras guanine nucleotide exchange factor glfB-like C-terminal" evidence="2">
    <location>
        <begin position="85"/>
        <end position="302"/>
    </location>
</feature>
<comment type="caution">
    <text evidence="3">The sequence shown here is derived from an EMBL/GenBank/DDBJ whole genome shotgun (WGS) entry which is preliminary data.</text>
</comment>
<dbReference type="AlphaFoldDB" id="A0AA88GYR6"/>